<dbReference type="PANTHER" id="PTHR24098:SF0">
    <property type="entry name" value="OUTER SEGMENT 5"/>
    <property type="match status" value="1"/>
</dbReference>
<name>A0AAV8WKD1_9CUCU</name>
<keyword evidence="1" id="KW-0812">Transmembrane</keyword>
<protein>
    <recommendedName>
        <fullName evidence="2">IFT80/172/WDR35 TPR domain-containing protein</fullName>
    </recommendedName>
</protein>
<keyword evidence="1" id="KW-0472">Membrane</keyword>
<keyword evidence="1" id="KW-1133">Transmembrane helix</keyword>
<feature type="domain" description="IFT80/172/WDR35 TPR" evidence="2">
    <location>
        <begin position="4"/>
        <end position="51"/>
    </location>
</feature>
<evidence type="ECO:0000256" key="1">
    <source>
        <dbReference type="SAM" id="Phobius"/>
    </source>
</evidence>
<evidence type="ECO:0000313" key="4">
    <source>
        <dbReference type="Proteomes" id="UP001162156"/>
    </source>
</evidence>
<accession>A0AAV8WKD1</accession>
<keyword evidence="4" id="KW-1185">Reference proteome</keyword>
<dbReference type="GO" id="GO:0030992">
    <property type="term" value="C:intraciliary transport particle B"/>
    <property type="evidence" value="ECO:0007669"/>
    <property type="project" value="TreeGrafter"/>
</dbReference>
<dbReference type="EMBL" id="JANEYF010005793">
    <property type="protein sequence ID" value="KAJ8926752.1"/>
    <property type="molecule type" value="Genomic_DNA"/>
</dbReference>
<reference evidence="3" key="1">
    <citation type="journal article" date="2023" name="Insect Mol. Biol.">
        <title>Genome sequencing provides insights into the evolution of gene families encoding plant cell wall-degrading enzymes in longhorned beetles.</title>
        <authorList>
            <person name="Shin N.R."/>
            <person name="Okamura Y."/>
            <person name="Kirsch R."/>
            <person name="Pauchet Y."/>
        </authorList>
    </citation>
    <scope>NUCLEOTIDE SEQUENCE</scope>
    <source>
        <strain evidence="3">RBIC_L_NR</strain>
    </source>
</reference>
<proteinExistence type="predicted"/>
<gene>
    <name evidence="3" type="ORF">NQ314_020869</name>
</gene>
<evidence type="ECO:0000313" key="3">
    <source>
        <dbReference type="EMBL" id="KAJ8926752.1"/>
    </source>
</evidence>
<evidence type="ECO:0000259" key="2">
    <source>
        <dbReference type="Pfam" id="PF23387"/>
    </source>
</evidence>
<organism evidence="3 4">
    <name type="scientific">Rhamnusium bicolor</name>
    <dbReference type="NCBI Taxonomy" id="1586634"/>
    <lineage>
        <taxon>Eukaryota</taxon>
        <taxon>Metazoa</taxon>
        <taxon>Ecdysozoa</taxon>
        <taxon>Arthropoda</taxon>
        <taxon>Hexapoda</taxon>
        <taxon>Insecta</taxon>
        <taxon>Pterygota</taxon>
        <taxon>Neoptera</taxon>
        <taxon>Endopterygota</taxon>
        <taxon>Coleoptera</taxon>
        <taxon>Polyphaga</taxon>
        <taxon>Cucujiformia</taxon>
        <taxon>Chrysomeloidea</taxon>
        <taxon>Cerambycidae</taxon>
        <taxon>Lepturinae</taxon>
        <taxon>Rhagiini</taxon>
        <taxon>Rhamnusium</taxon>
    </lineage>
</organism>
<dbReference type="AlphaFoldDB" id="A0AAV8WKD1"/>
<dbReference type="Proteomes" id="UP001162156">
    <property type="component" value="Unassembled WGS sequence"/>
</dbReference>
<feature type="transmembrane region" description="Helical" evidence="1">
    <location>
        <begin position="49"/>
        <end position="68"/>
    </location>
</feature>
<comment type="caution">
    <text evidence="3">The sequence shown here is derived from an EMBL/GenBank/DDBJ whole genome shotgun (WGS) entry which is preliminary data.</text>
</comment>
<sequence length="69" mass="7895">MHHHALPSKAEQKAHMALLGGRTQEAESILLHNGLVFQAIYNNMKLHNWTRYSVLLNILLGVIFFCILQ</sequence>
<dbReference type="Pfam" id="PF23387">
    <property type="entry name" value="TPR_IFT80_172"/>
    <property type="match status" value="1"/>
</dbReference>
<dbReference type="InterPro" id="IPR056157">
    <property type="entry name" value="TPR_IFT80_172_dom"/>
</dbReference>
<dbReference type="GO" id="GO:0005929">
    <property type="term" value="C:cilium"/>
    <property type="evidence" value="ECO:0007669"/>
    <property type="project" value="TreeGrafter"/>
</dbReference>
<dbReference type="GO" id="GO:0060271">
    <property type="term" value="P:cilium assembly"/>
    <property type="evidence" value="ECO:0007669"/>
    <property type="project" value="TreeGrafter"/>
</dbReference>
<dbReference type="PANTHER" id="PTHR24098">
    <property type="entry name" value="OUTER SEGMENT 5"/>
    <property type="match status" value="1"/>
</dbReference>